<evidence type="ECO:0000256" key="1">
    <source>
        <dbReference type="ARBA" id="ARBA00022801"/>
    </source>
</evidence>
<dbReference type="SUPFAM" id="SSF53474">
    <property type="entry name" value="alpha/beta-Hydrolases"/>
    <property type="match status" value="1"/>
</dbReference>
<dbReference type="PANTHER" id="PTHR42776">
    <property type="entry name" value="SERINE PEPTIDASE S9 FAMILY MEMBER"/>
    <property type="match status" value="1"/>
</dbReference>
<dbReference type="GO" id="GO:0006508">
    <property type="term" value="P:proteolysis"/>
    <property type="evidence" value="ECO:0007669"/>
    <property type="project" value="InterPro"/>
</dbReference>
<dbReference type="EMBL" id="VOOR01000016">
    <property type="protein sequence ID" value="TXB63420.1"/>
    <property type="molecule type" value="Genomic_DNA"/>
</dbReference>
<protein>
    <submittedName>
        <fullName evidence="4">S9 family peptidase</fullName>
    </submittedName>
</protein>
<dbReference type="AlphaFoldDB" id="A0A5C6RP35"/>
<dbReference type="SUPFAM" id="SSF82171">
    <property type="entry name" value="DPP6 N-terminal domain-like"/>
    <property type="match status" value="1"/>
</dbReference>
<accession>A0A5C6RP35</accession>
<keyword evidence="2" id="KW-0645">Protease</keyword>
<gene>
    <name evidence="4" type="ORF">FRY97_09620</name>
</gene>
<evidence type="ECO:0000313" key="4">
    <source>
        <dbReference type="EMBL" id="TXB63420.1"/>
    </source>
</evidence>
<dbReference type="Proteomes" id="UP000321580">
    <property type="component" value="Unassembled WGS sequence"/>
</dbReference>
<comment type="caution">
    <text evidence="4">The sequence shown here is derived from an EMBL/GenBank/DDBJ whole genome shotgun (WGS) entry which is preliminary data.</text>
</comment>
<evidence type="ECO:0000313" key="5">
    <source>
        <dbReference type="Proteomes" id="UP000321580"/>
    </source>
</evidence>
<dbReference type="InterPro" id="IPR011042">
    <property type="entry name" value="6-blade_b-propeller_TolB-like"/>
</dbReference>
<reference evidence="4 5" key="1">
    <citation type="submission" date="2019-08" db="EMBL/GenBank/DDBJ databases">
        <title>Genome of Phaeodactylibacter luteus.</title>
        <authorList>
            <person name="Bowman J.P."/>
        </authorList>
    </citation>
    <scope>NUCLEOTIDE SEQUENCE [LARGE SCALE GENOMIC DNA]</scope>
    <source>
        <strain evidence="4 5">KCTC 42180</strain>
    </source>
</reference>
<dbReference type="InterPro" id="IPR011659">
    <property type="entry name" value="WD40"/>
</dbReference>
<proteinExistence type="predicted"/>
<dbReference type="OrthoDB" id="9812921at2"/>
<dbReference type="InterPro" id="IPR001375">
    <property type="entry name" value="Peptidase_S9_cat"/>
</dbReference>
<organism evidence="4 5">
    <name type="scientific">Phaeodactylibacter luteus</name>
    <dbReference type="NCBI Taxonomy" id="1564516"/>
    <lineage>
        <taxon>Bacteria</taxon>
        <taxon>Pseudomonadati</taxon>
        <taxon>Bacteroidota</taxon>
        <taxon>Saprospiria</taxon>
        <taxon>Saprospirales</taxon>
        <taxon>Haliscomenobacteraceae</taxon>
        <taxon>Phaeodactylibacter</taxon>
    </lineage>
</organism>
<dbReference type="InterPro" id="IPR002470">
    <property type="entry name" value="Peptidase_S9A"/>
</dbReference>
<keyword evidence="1" id="KW-0378">Hydrolase</keyword>
<dbReference type="GO" id="GO:0004252">
    <property type="term" value="F:serine-type endopeptidase activity"/>
    <property type="evidence" value="ECO:0007669"/>
    <property type="project" value="InterPro"/>
</dbReference>
<evidence type="ECO:0000259" key="3">
    <source>
        <dbReference type="Pfam" id="PF00326"/>
    </source>
</evidence>
<dbReference type="RefSeq" id="WP_147167253.1">
    <property type="nucleotide sequence ID" value="NZ_VOOR01000016.1"/>
</dbReference>
<name>A0A5C6RP35_9BACT</name>
<dbReference type="InterPro" id="IPR029058">
    <property type="entry name" value="AB_hydrolase_fold"/>
</dbReference>
<keyword evidence="5" id="KW-1185">Reference proteome</keyword>
<dbReference type="PRINTS" id="PR00862">
    <property type="entry name" value="PROLIGOPTASE"/>
</dbReference>
<dbReference type="Gene3D" id="3.40.50.1820">
    <property type="entry name" value="alpha/beta hydrolase"/>
    <property type="match status" value="1"/>
</dbReference>
<feature type="domain" description="Peptidase S9 prolyl oligopeptidase catalytic" evidence="3">
    <location>
        <begin position="423"/>
        <end position="625"/>
    </location>
</feature>
<dbReference type="Pfam" id="PF00326">
    <property type="entry name" value="Peptidase_S9"/>
    <property type="match status" value="1"/>
</dbReference>
<evidence type="ECO:0000256" key="2">
    <source>
        <dbReference type="ARBA" id="ARBA00022825"/>
    </source>
</evidence>
<keyword evidence="2" id="KW-0720">Serine protease</keyword>
<dbReference type="Pfam" id="PF07676">
    <property type="entry name" value="PD40"/>
    <property type="match status" value="2"/>
</dbReference>
<sequence length="646" mass="71903">MTVQNQKRVIGNLLLENIPQVPASLTQKLRLYQESREYSFADWLPDGRGLLVSTRSGESAQLYQLQKAGGHCEQLTYFSEPVSAAIVRPGASPGEALLSKDNGGDEAFQFYLQPLAGGAPTCLTDGISKHGNPVWSPDGRFFLFSSTMRNGRDQDIYRYDLSTKEWQLAFAARGYWYPVAWSPNGQWATVLHYKSAQESALHLLDVDTGELQSVQSGPGISCREGYWSADGGLLYFTSDAENDWRELWTFSPETGQAERLTGDLPWEIERVAVAPTGEEAAFVANVHGYSRLYLYCRSTRSYRAIEQLPGGVIRNMKWHPERPELALTLDLPTLPANVFVLDARNGECTQWTNATTAAAQPSLVPEPELITYPTFDKAGGSPRKIPAFYFRPGQDATAPLPVLIYIHGGPESQFRPGFLPTFQYYMAELGLAVIAPNVRGSSGYGKRYLELDNGYRREDSVRDIGALLDWIGQQPELDTSRVAVMGGSYGGYMVLASMIHYGDRLSCGVDVVGISNFVTFLENTKPYRRDLRRVEYGDERDPDMRRHLEEISPTSHAHRITKPMLIVQGQNDPRVPASEAEQILKAIRSSGGEAWYMLARDEGHGFRKKTNRDAFNQAVALFLQTFLLPSGEKLEIAARQGTVAQG</sequence>
<dbReference type="PANTHER" id="PTHR42776:SF27">
    <property type="entry name" value="DIPEPTIDYL PEPTIDASE FAMILY MEMBER 6"/>
    <property type="match status" value="1"/>
</dbReference>
<dbReference type="Gene3D" id="2.120.10.30">
    <property type="entry name" value="TolB, C-terminal domain"/>
    <property type="match status" value="1"/>
</dbReference>